<keyword evidence="1" id="KW-1133">Transmembrane helix</keyword>
<dbReference type="GeneID" id="78513256"/>
<protein>
    <submittedName>
        <fullName evidence="2">Uncharacterized protein</fullName>
    </submittedName>
</protein>
<accession>E1QW30</accession>
<evidence type="ECO:0000313" key="2">
    <source>
        <dbReference type="EMBL" id="ADK68333.1"/>
    </source>
</evidence>
<dbReference type="RefSeq" id="WP_013252085.1">
    <property type="nucleotide sequence ID" value="NC_014363.1"/>
</dbReference>
<dbReference type="EMBL" id="CP002106">
    <property type="protein sequence ID" value="ADK68333.1"/>
    <property type="molecule type" value="Genomic_DNA"/>
</dbReference>
<proteinExistence type="predicted"/>
<sequence>MKRMNPTAQRFWEANERRLNGDMTPLQWVLWSVCYFGLGIGMLVLLWVSPR</sequence>
<name>E1QW30_OLSUV</name>
<dbReference type="KEGG" id="ols:Olsu_1227"/>
<dbReference type="PATRIC" id="fig|633147.7.peg.311"/>
<dbReference type="Proteomes" id="UP000000333">
    <property type="component" value="Chromosome"/>
</dbReference>
<keyword evidence="1" id="KW-0472">Membrane</keyword>
<dbReference type="AlphaFoldDB" id="E1QW30"/>
<keyword evidence="1" id="KW-0812">Transmembrane</keyword>
<reference evidence="2 3" key="1">
    <citation type="journal article" date="2010" name="Stand. Genomic Sci.">
        <title>Complete genome sequence of Olsenella uli type strain (VPI D76D-27C).</title>
        <authorList>
            <person name="Goker M."/>
            <person name="Held B."/>
            <person name="Lucas S."/>
            <person name="Nolan M."/>
            <person name="Yasawong M."/>
            <person name="Glavina Del Rio T."/>
            <person name="Tice H."/>
            <person name="Cheng J.F."/>
            <person name="Bruce D."/>
            <person name="Detter J.C."/>
            <person name="Tapia R."/>
            <person name="Han C."/>
            <person name="Goodwin L."/>
            <person name="Pitluck S."/>
            <person name="Liolios K."/>
            <person name="Ivanova N."/>
            <person name="Mavromatis K."/>
            <person name="Mikhailova N."/>
            <person name="Pati A."/>
            <person name="Chen A."/>
            <person name="Palaniappan K."/>
            <person name="Land M."/>
            <person name="Hauser L."/>
            <person name="Chang Y.J."/>
            <person name="Jeffries C.D."/>
            <person name="Rohde M."/>
            <person name="Sikorski J."/>
            <person name="Pukall R."/>
            <person name="Woyke T."/>
            <person name="Bristow J."/>
            <person name="Eisen J.A."/>
            <person name="Markowitz V."/>
            <person name="Hugenholtz P."/>
            <person name="Kyrpides N.C."/>
            <person name="Klenk H.P."/>
            <person name="Lapidus A."/>
        </authorList>
    </citation>
    <scope>NUCLEOTIDE SEQUENCE [LARGE SCALE GENOMIC DNA]</scope>
    <source>
        <strain evidence="3">ATCC 49627 / DSM 7084 / CIP 109912 / JCM 12494 / NCIMB 702895 / VPI D76D-27C</strain>
    </source>
</reference>
<gene>
    <name evidence="2" type="ordered locus">Olsu_1227</name>
</gene>
<feature type="transmembrane region" description="Helical" evidence="1">
    <location>
        <begin position="28"/>
        <end position="48"/>
    </location>
</feature>
<evidence type="ECO:0000313" key="3">
    <source>
        <dbReference type="Proteomes" id="UP000000333"/>
    </source>
</evidence>
<organism evidence="2 3">
    <name type="scientific">Olsenella uli (strain ATCC 49627 / DSM 7084 / CCUG 31166 / CIP 109912 / JCM 12494 / LMG 11480 / NCIMB 702895 / VPI D76D-27C)</name>
    <name type="common">Lactobacillus uli</name>
    <dbReference type="NCBI Taxonomy" id="633147"/>
    <lineage>
        <taxon>Bacteria</taxon>
        <taxon>Bacillati</taxon>
        <taxon>Actinomycetota</taxon>
        <taxon>Coriobacteriia</taxon>
        <taxon>Coriobacteriales</taxon>
        <taxon>Atopobiaceae</taxon>
        <taxon>Olsenella</taxon>
    </lineage>
</organism>
<keyword evidence="3" id="KW-1185">Reference proteome</keyword>
<evidence type="ECO:0000256" key="1">
    <source>
        <dbReference type="SAM" id="Phobius"/>
    </source>
</evidence>
<dbReference type="HOGENOM" id="CLU_3101558_0_0_11"/>
<dbReference type="STRING" id="633147.Olsu_1227"/>